<dbReference type="InterPro" id="IPR003029">
    <property type="entry name" value="S1_domain"/>
</dbReference>
<dbReference type="AlphaFoldDB" id="A0A5C6BVB5"/>
<dbReference type="PANTHER" id="PTHR37296">
    <property type="entry name" value="CONSERVED VIRULENCE FACTOR B"/>
    <property type="match status" value="1"/>
</dbReference>
<dbReference type="Gene3D" id="1.10.10.10">
    <property type="entry name" value="Winged helix-like DNA-binding domain superfamily/Winged helix DNA-binding domain"/>
    <property type="match status" value="1"/>
</dbReference>
<dbReference type="InterPro" id="IPR040764">
    <property type="entry name" value="CvfB_WH"/>
</dbReference>
<dbReference type="Gene3D" id="2.40.50.140">
    <property type="entry name" value="Nucleic acid-binding proteins"/>
    <property type="match status" value="1"/>
</dbReference>
<evidence type="ECO:0000313" key="4">
    <source>
        <dbReference type="Proteomes" id="UP000319908"/>
    </source>
</evidence>
<sequence>MELARKNKGQASVCELEEQFSRGILCHHSDCYHGLTSSVAFPLTDAPRKTPVPDSDNATPHEHPRKFGNPLNMIEIGSTYHLEVVKQTEFGFYLDAENLGEILLPTKHAPDDLNIDDQVEVFLYLDSDDRPIATTQIPKAEVGEFAYLEVKDNTPIGAFLDWGLDKDVLVPFAEQHRPMNVGDSYIVFLYLDNQGRITATSKIDKIVLEDDQHDFRAQQVVDLLIGNSTELGWKAIVDQSHWGLLYKDEVDQRLSFGLSIQGYVKHVRADGKIDLSLKSGQQIRDEYSQVIQDYLRDHDGFAPVHDKSTPAQIFALFGMSKGQFKNTIGGLYKQKLISIDQDGIRLI</sequence>
<dbReference type="Pfam" id="PF13509">
    <property type="entry name" value="S1_2"/>
    <property type="match status" value="2"/>
</dbReference>
<dbReference type="Proteomes" id="UP000319908">
    <property type="component" value="Unassembled WGS sequence"/>
</dbReference>
<dbReference type="InterPro" id="IPR014464">
    <property type="entry name" value="CvfB_fam"/>
</dbReference>
<feature type="region of interest" description="Disordered" evidence="1">
    <location>
        <begin position="45"/>
        <end position="68"/>
    </location>
</feature>
<keyword evidence="4" id="KW-1185">Reference proteome</keyword>
<feature type="domain" description="S1 motif" evidence="2">
    <location>
        <begin position="75"/>
        <end position="136"/>
    </location>
</feature>
<protein>
    <recommendedName>
        <fullName evidence="2">S1 motif domain-containing protein</fullName>
    </recommendedName>
</protein>
<evidence type="ECO:0000256" key="1">
    <source>
        <dbReference type="SAM" id="MobiDB-lite"/>
    </source>
</evidence>
<dbReference type="Pfam" id="PF17783">
    <property type="entry name" value="WHD_CvfB"/>
    <property type="match status" value="1"/>
</dbReference>
<comment type="caution">
    <text evidence="3">The sequence shown here is derived from an EMBL/GenBank/DDBJ whole genome shotgun (WGS) entry which is preliminary data.</text>
</comment>
<dbReference type="EMBL" id="SJPU01000002">
    <property type="protein sequence ID" value="TWU15587.1"/>
    <property type="molecule type" value="Genomic_DNA"/>
</dbReference>
<proteinExistence type="predicted"/>
<evidence type="ECO:0000313" key="3">
    <source>
        <dbReference type="EMBL" id="TWU15587.1"/>
    </source>
</evidence>
<gene>
    <name evidence="3" type="ORF">Poly21_27840</name>
</gene>
<feature type="domain" description="S1 motif" evidence="2">
    <location>
        <begin position="216"/>
        <end position="278"/>
    </location>
</feature>
<dbReference type="PANTHER" id="PTHR37296:SF1">
    <property type="entry name" value="CONSERVED VIRULENCE FACTOR B"/>
    <property type="match status" value="1"/>
</dbReference>
<name>A0A5C6BVB5_9BACT</name>
<dbReference type="InterPro" id="IPR039566">
    <property type="entry name" value="CvfB_S1_st"/>
</dbReference>
<reference evidence="3 4" key="1">
    <citation type="journal article" date="2020" name="Antonie Van Leeuwenhoek">
        <title>Rhodopirellula heiligendammensis sp. nov., Rhodopirellula pilleata sp. nov., and Rhodopirellula solitaria sp. nov. isolated from natural or artificial marine surfaces in Northern Germany and California, USA, and emended description of the genus Rhodopirellula.</title>
        <authorList>
            <person name="Kallscheuer N."/>
            <person name="Wiegand S."/>
            <person name="Jogler M."/>
            <person name="Boedeker C."/>
            <person name="Peeters S.H."/>
            <person name="Rast P."/>
            <person name="Heuer A."/>
            <person name="Jetten M.S.M."/>
            <person name="Rohde M."/>
            <person name="Jogler C."/>
        </authorList>
    </citation>
    <scope>NUCLEOTIDE SEQUENCE [LARGE SCALE GENOMIC DNA]</scope>
    <source>
        <strain evidence="3 4">Poly21</strain>
    </source>
</reference>
<evidence type="ECO:0000259" key="2">
    <source>
        <dbReference type="SMART" id="SM00316"/>
    </source>
</evidence>
<accession>A0A5C6BVB5</accession>
<dbReference type="InterPro" id="IPR012340">
    <property type="entry name" value="NA-bd_OB-fold"/>
</dbReference>
<feature type="domain" description="S1 motif" evidence="2">
    <location>
        <begin position="141"/>
        <end position="202"/>
    </location>
</feature>
<dbReference type="SMART" id="SM00316">
    <property type="entry name" value="S1"/>
    <property type="match status" value="3"/>
</dbReference>
<dbReference type="GO" id="GO:0003676">
    <property type="term" value="F:nucleic acid binding"/>
    <property type="evidence" value="ECO:0007669"/>
    <property type="project" value="InterPro"/>
</dbReference>
<organism evidence="3 4">
    <name type="scientific">Allorhodopirellula heiligendammensis</name>
    <dbReference type="NCBI Taxonomy" id="2714739"/>
    <lineage>
        <taxon>Bacteria</taxon>
        <taxon>Pseudomonadati</taxon>
        <taxon>Planctomycetota</taxon>
        <taxon>Planctomycetia</taxon>
        <taxon>Pirellulales</taxon>
        <taxon>Pirellulaceae</taxon>
        <taxon>Allorhodopirellula</taxon>
    </lineage>
</organism>
<dbReference type="InterPro" id="IPR036388">
    <property type="entry name" value="WH-like_DNA-bd_sf"/>
</dbReference>